<dbReference type="AlphaFoldDB" id="A0AAV2HD61"/>
<evidence type="ECO:0000313" key="1">
    <source>
        <dbReference type="EMBL" id="CAL1530639.1"/>
    </source>
</evidence>
<sequence length="146" mass="15327">MLEGDFDLIALTRKLSAISLSSVSSGDGSVMASTTTKKQLGSCLTTVVVSPAPSPHRVQYIGQCSSRDSDSIAQSIEFSQISDYCDRLLEDQAKVSTICSGDFGLGSTSHQQARRAHSNQNGLSSTFCKVGSGAPVQVESKCCSVV</sequence>
<protein>
    <submittedName>
        <fullName evidence="1">Uncharacterized protein</fullName>
    </submittedName>
</protein>
<comment type="caution">
    <text evidence="1">The sequence shown here is derived from an EMBL/GenBank/DDBJ whole genome shotgun (WGS) entry which is preliminary data.</text>
</comment>
<gene>
    <name evidence="1" type="ORF">GSLYS_00004764001</name>
</gene>
<name>A0AAV2HD61_LYMST</name>
<proteinExistence type="predicted"/>
<evidence type="ECO:0000313" key="2">
    <source>
        <dbReference type="Proteomes" id="UP001497497"/>
    </source>
</evidence>
<keyword evidence="2" id="KW-1185">Reference proteome</keyword>
<dbReference type="EMBL" id="CAXITT010000073">
    <property type="protein sequence ID" value="CAL1530639.1"/>
    <property type="molecule type" value="Genomic_DNA"/>
</dbReference>
<organism evidence="1 2">
    <name type="scientific">Lymnaea stagnalis</name>
    <name type="common">Great pond snail</name>
    <name type="synonym">Helix stagnalis</name>
    <dbReference type="NCBI Taxonomy" id="6523"/>
    <lineage>
        <taxon>Eukaryota</taxon>
        <taxon>Metazoa</taxon>
        <taxon>Spiralia</taxon>
        <taxon>Lophotrochozoa</taxon>
        <taxon>Mollusca</taxon>
        <taxon>Gastropoda</taxon>
        <taxon>Heterobranchia</taxon>
        <taxon>Euthyneura</taxon>
        <taxon>Panpulmonata</taxon>
        <taxon>Hygrophila</taxon>
        <taxon>Lymnaeoidea</taxon>
        <taxon>Lymnaeidae</taxon>
        <taxon>Lymnaea</taxon>
    </lineage>
</organism>
<dbReference type="Proteomes" id="UP001497497">
    <property type="component" value="Unassembled WGS sequence"/>
</dbReference>
<reference evidence="1 2" key="1">
    <citation type="submission" date="2024-04" db="EMBL/GenBank/DDBJ databases">
        <authorList>
            <consortium name="Genoscope - CEA"/>
            <person name="William W."/>
        </authorList>
    </citation>
    <scope>NUCLEOTIDE SEQUENCE [LARGE SCALE GENOMIC DNA]</scope>
</reference>
<accession>A0AAV2HD61</accession>